<feature type="transmembrane region" description="Helical" evidence="1">
    <location>
        <begin position="141"/>
        <end position="165"/>
    </location>
</feature>
<comment type="caution">
    <text evidence="2">The sequence shown here is derived from an EMBL/GenBank/DDBJ whole genome shotgun (WGS) entry which is preliminary data.</text>
</comment>
<evidence type="ECO:0008006" key="4">
    <source>
        <dbReference type="Google" id="ProtNLM"/>
    </source>
</evidence>
<evidence type="ECO:0000313" key="3">
    <source>
        <dbReference type="Proteomes" id="UP000819052"/>
    </source>
</evidence>
<reference evidence="2 3" key="1">
    <citation type="submission" date="2019-09" db="EMBL/GenBank/DDBJ databases">
        <title>Taxonomy of Antarctic Massilia spp.: description of Massilia rubra sp. nov., Massilia aquatica sp. nov., Massilia mucilaginosa sp. nov., Massilia frigida sp. nov. isolated from streams, lakes and regoliths.</title>
        <authorList>
            <person name="Holochova P."/>
            <person name="Sedlacek I."/>
            <person name="Kralova S."/>
            <person name="Maslanova I."/>
            <person name="Busse H.-J."/>
            <person name="Stankova E."/>
            <person name="Vrbovska V."/>
            <person name="Kovarovic V."/>
            <person name="Bartak M."/>
            <person name="Svec P."/>
            <person name="Pantucek R."/>
        </authorList>
    </citation>
    <scope>NUCLEOTIDE SEQUENCE [LARGE SCALE GENOMIC DNA]</scope>
    <source>
        <strain evidence="2 3">CCM 8693</strain>
    </source>
</reference>
<evidence type="ECO:0000256" key="1">
    <source>
        <dbReference type="SAM" id="Phobius"/>
    </source>
</evidence>
<feature type="transmembrane region" description="Helical" evidence="1">
    <location>
        <begin position="185"/>
        <end position="207"/>
    </location>
</feature>
<dbReference type="Proteomes" id="UP000819052">
    <property type="component" value="Unassembled WGS sequence"/>
</dbReference>
<organism evidence="2 3">
    <name type="scientific">Massilia aquatica</name>
    <dbReference type="NCBI Taxonomy" id="2609000"/>
    <lineage>
        <taxon>Bacteria</taxon>
        <taxon>Pseudomonadati</taxon>
        <taxon>Pseudomonadota</taxon>
        <taxon>Betaproteobacteria</taxon>
        <taxon>Burkholderiales</taxon>
        <taxon>Oxalobacteraceae</taxon>
        <taxon>Telluria group</taxon>
        <taxon>Massilia</taxon>
    </lineage>
</organism>
<feature type="transmembrane region" description="Helical" evidence="1">
    <location>
        <begin position="98"/>
        <end position="120"/>
    </location>
</feature>
<keyword evidence="1" id="KW-0472">Membrane</keyword>
<dbReference type="NCBIfam" id="NF041043">
    <property type="entry name" value="BPSS1780_fam"/>
    <property type="match status" value="1"/>
</dbReference>
<name>A0ABX0MJL6_9BURK</name>
<keyword evidence="3" id="KW-1185">Reference proteome</keyword>
<gene>
    <name evidence="2" type="ORF">F1609_19545</name>
</gene>
<proteinExistence type="predicted"/>
<dbReference type="InterPro" id="IPR047798">
    <property type="entry name" value="BPSS1780-like"/>
</dbReference>
<keyword evidence="1" id="KW-1133">Transmembrane helix</keyword>
<feature type="transmembrane region" description="Helical" evidence="1">
    <location>
        <begin position="219"/>
        <end position="240"/>
    </location>
</feature>
<feature type="transmembrane region" description="Helical" evidence="1">
    <location>
        <begin position="25"/>
        <end position="47"/>
    </location>
</feature>
<dbReference type="RefSeq" id="WP_167078284.1">
    <property type="nucleotide sequence ID" value="NZ_VVIW01000012.1"/>
</dbReference>
<protein>
    <recommendedName>
        <fullName evidence="4">Transmembrane protein</fullName>
    </recommendedName>
</protein>
<dbReference type="EMBL" id="VVIW01000012">
    <property type="protein sequence ID" value="NHZ42351.1"/>
    <property type="molecule type" value="Genomic_DNA"/>
</dbReference>
<accession>A0ABX0MJL6</accession>
<evidence type="ECO:0000313" key="2">
    <source>
        <dbReference type="EMBL" id="NHZ42351.1"/>
    </source>
</evidence>
<sequence>MSRLPAITGWHWIKQGFALFRKQPAILTMLLFATLLMSLTLATIPVLGQIMTMVLIPSFSMAIMQACNLIGQDQPVTPGVLLTGFRPPALKRLCKLGLIYLSISIVLGLIPAFMISPDFIKQMSVPLAERGAIKISPADMQVVLLAGLLQGVALLLMCFAPPLTYWQQMKPGKATFYSVFGIFGAIRPFVVMLMAWTAMFFGAVLLIGMILGSSRGGQIAVLWLMLQFMLLMQCAIFAAYRQIFGDPSLLPKQVDLSK</sequence>
<keyword evidence="1" id="KW-0812">Transmembrane</keyword>